<dbReference type="InterPro" id="IPR013120">
    <property type="entry name" value="FAR_NAD-bd"/>
</dbReference>
<proteinExistence type="predicted"/>
<comment type="caution">
    <text evidence="2">The sequence shown here is derived from an EMBL/GenBank/DDBJ whole genome shotgun (WGS) entry which is preliminary data.</text>
</comment>
<dbReference type="SUPFAM" id="SSF51735">
    <property type="entry name" value="NAD(P)-binding Rossmann-fold domains"/>
    <property type="match status" value="1"/>
</dbReference>
<dbReference type="Gene3D" id="3.40.50.720">
    <property type="entry name" value="NAD(P)-binding Rossmann-like Domain"/>
    <property type="match status" value="1"/>
</dbReference>
<dbReference type="RefSeq" id="WP_253751205.1">
    <property type="nucleotide sequence ID" value="NZ_JAMZDZ010000001.1"/>
</dbReference>
<dbReference type="InterPro" id="IPR050177">
    <property type="entry name" value="Lipid_A_modif_metabolic_enz"/>
</dbReference>
<evidence type="ECO:0000313" key="3">
    <source>
        <dbReference type="Proteomes" id="UP001595816"/>
    </source>
</evidence>
<dbReference type="InterPro" id="IPR036291">
    <property type="entry name" value="NAD(P)-bd_dom_sf"/>
</dbReference>
<feature type="domain" description="Thioester reductase (TE)" evidence="1">
    <location>
        <begin position="71"/>
        <end position="220"/>
    </location>
</feature>
<evidence type="ECO:0000259" key="1">
    <source>
        <dbReference type="Pfam" id="PF07993"/>
    </source>
</evidence>
<name>A0ABV8LYY6_9ACTN</name>
<evidence type="ECO:0000313" key="2">
    <source>
        <dbReference type="EMBL" id="MFC4136260.1"/>
    </source>
</evidence>
<accession>A0ABV8LYY6</accession>
<reference evidence="3" key="1">
    <citation type="journal article" date="2019" name="Int. J. Syst. Evol. Microbiol.">
        <title>The Global Catalogue of Microorganisms (GCM) 10K type strain sequencing project: providing services to taxonomists for standard genome sequencing and annotation.</title>
        <authorList>
            <consortium name="The Broad Institute Genomics Platform"/>
            <consortium name="The Broad Institute Genome Sequencing Center for Infectious Disease"/>
            <person name="Wu L."/>
            <person name="Ma J."/>
        </authorList>
    </citation>
    <scope>NUCLEOTIDE SEQUENCE [LARGE SCALE GENOMIC DNA]</scope>
    <source>
        <strain evidence="3">CGMCC 4.7289</strain>
    </source>
</reference>
<dbReference type="EMBL" id="JBHSAY010000029">
    <property type="protein sequence ID" value="MFC4136260.1"/>
    <property type="molecule type" value="Genomic_DNA"/>
</dbReference>
<dbReference type="Proteomes" id="UP001595816">
    <property type="component" value="Unassembled WGS sequence"/>
</dbReference>
<protein>
    <submittedName>
        <fullName evidence="2">SDR family oxidoreductase</fullName>
    </submittedName>
</protein>
<gene>
    <name evidence="2" type="ORF">ACFOZ4_37110</name>
</gene>
<organism evidence="2 3">
    <name type="scientific">Hamadaea flava</name>
    <dbReference type="NCBI Taxonomy" id="1742688"/>
    <lineage>
        <taxon>Bacteria</taxon>
        <taxon>Bacillati</taxon>
        <taxon>Actinomycetota</taxon>
        <taxon>Actinomycetes</taxon>
        <taxon>Micromonosporales</taxon>
        <taxon>Micromonosporaceae</taxon>
        <taxon>Hamadaea</taxon>
    </lineage>
</organism>
<dbReference type="PANTHER" id="PTHR43245">
    <property type="entry name" value="BIFUNCTIONAL POLYMYXIN RESISTANCE PROTEIN ARNA"/>
    <property type="match status" value="1"/>
</dbReference>
<keyword evidence="3" id="KW-1185">Reference proteome</keyword>
<sequence>MTTLITGADGYLGRRIATALAADDDLVLAVRAADNAELNRKRAKLAHLPGAEVVPADLRDGDPFAYVDPRRITRIVHAAALIRFDLKRDRAEQVNVTGTARVRQFAERCGDLDRLVFLSTLYAAGRRHGEVRETRLTDAGFANHYEWSKWAAEEVLLASDLPLTVLRLPTVIAEDDSGAIGQFNVFHHTLRLFHQGLLTLLPGDPATPLSLATAEFTVDAVRAMLAADPGIYHVCGGALPLGTVIDTAFTVFERDPAFLRRMLPRPLPCDRAAFLDLADAARRLRGGPLQPALTSMLPFAEQLYLPKTFRTDRLRAAWPGYREPDPVAVIAAATGALLAAPVERRRHAAAR</sequence>
<dbReference type="Pfam" id="PF07993">
    <property type="entry name" value="NAD_binding_4"/>
    <property type="match status" value="1"/>
</dbReference>